<dbReference type="FunFam" id="3.30.230.10:FF:000008">
    <property type="entry name" value="DNA topoisomerase 2"/>
    <property type="match status" value="1"/>
</dbReference>
<keyword evidence="9 16" id="KW-0067">ATP-binding</keyword>
<evidence type="ECO:0000256" key="2">
    <source>
        <dbReference type="ARBA" id="ARBA00001913"/>
    </source>
</evidence>
<dbReference type="GO" id="GO:0046872">
    <property type="term" value="F:metal ion binding"/>
    <property type="evidence" value="ECO:0007669"/>
    <property type="project" value="UniProtKB-KW"/>
</dbReference>
<dbReference type="InterPro" id="IPR018522">
    <property type="entry name" value="TopoIIA_CS"/>
</dbReference>
<feature type="region of interest" description="Disordered" evidence="17">
    <location>
        <begin position="1198"/>
        <end position="1224"/>
    </location>
</feature>
<dbReference type="PROSITE" id="PS52040">
    <property type="entry name" value="TOPO_IIA"/>
    <property type="match status" value="1"/>
</dbReference>
<dbReference type="FunFam" id="3.90.199.10:FF:000002">
    <property type="entry name" value="DNA topoisomerase 2"/>
    <property type="match status" value="1"/>
</dbReference>
<dbReference type="PRINTS" id="PR00418">
    <property type="entry name" value="TPI2FAMILY"/>
</dbReference>
<evidence type="ECO:0000256" key="3">
    <source>
        <dbReference type="ARBA" id="ARBA00001946"/>
    </source>
</evidence>
<sequence>MEDSTMDDSVFDDYGDSDAFSPVAAPKPKAKPAVKKAVAPKAPKATTKKMIQTTLKAAKPATKKRAKPESDDEDPPSEDDPFGDNSVLSNTPPSAKKQKKIPEKKSTAAKPLQDVENESMNLDGPSEKGPAKKKSATDQYQKLTHLQHIIKRPDTYIGSVEQTTEQMWVFNSETSQMEQRKVTFVPGLYKIFDEILVNAADNKQQDPSMKYIKVVVDREKGQISVENDGAGIPVEIHAKENIYIPEMIFGHLLTGSNYDDNEQKTTGGRNGYGAKLCNIFSTEFTIETQDSKRGKRYKQTWTDNMSKVGKAKVSSSKSADFTRVTFTPDYQKFKMNGIDDDFEALVKRRVYDMAGTVKGVRVYLNGSEIKLDFKKYITMYASAIKKERGVEDSTEPASASVIIEDPKAHSCWEVGFAVSDGSFQQVSFVNSIATTSGGTHVNYIADQICDKLMEVVKKQNKKGAALKTNQIRNHIFLFVNCLITNPAFTSQTKEQLTTKVKQFGSTCVLTDQFLKKISQTDAVKNILDFAQAKADQVLAKSDGNRRSRMSNPKLVDANLAGTKRGHECTLILTEGDSAKGLAVAGRAILDPDRIGVFPLRGKLLNVRDASIDQISKNAEIQNIKQFLGLKHKQVYKDATGLRYGHLMIMADQDHDGSHIKGLLINFLQVQFPSLLKLPDFFREFITPIVKVWKGPNPKKPLSTKSFFTMPQYEEWKERHANDKGWKHKYYKGLGTSSPEDAMIYFGNLDDHLREFDVMKPEEEELFDLAFSKKKADARKHWLGNFTPGTFLDHSTKTLTYNDFVNKELILFSMADNLRSIPSVIDGLKPGQRKVIYACFKRNLIRDTKVVELAGYISENTAYHHGDASMNQTIIGLAQNFVGSNNVNCLEPSGSFGSRLAGGSDAASPRYIFTRLSPFARRVFSALDEPIYEYNTDDGRQIEPVVYAPVVPMVLINGAEGIGTGWSTSIPNYHPVDVVNNLKRRMGRLPGQEGEEPFQPMIPWFRGWKGTPEEAGPDRYKFNGIIREVGDNEVEITELPIRTWTDDFKAKLEEIIKAEKVPSFIKDYKEFNDHKNVHFVIQLDEKHMKAAVSEGLAEKFKLNKTIATSNLVAFDLQGRIRKYDKVEDILEEYYGYRFNMYTKRKAYQLKKIDSEYRKLKNQARFVTEIIDNKLVVSKKKKPVLVAELRARDYEPFPKVSDAKKAGETEEVAENEDEASGDDNSGARDYDYLLGLPIWSLTQERVDKLRQQMIDKKEEHDTLLKLSEKDLWCQDLDAFIEEWENQLKEDAEYEKDIRTKGRRASRKIGAGRTTKSRVKKEDEDFNPSKSKAASKASQAKAITKVEQKPHKGFLEMFQAKPKPKPLPSPDGADEAELSGMSDDDFAALAATKPSKETSRAPSEQPGPSNGRSKRAAAAAPKKWIEEYDEESESDDGKFLGDVGDMVKGISSGDATDTTGANGRVSLFAMSRASTSHGDRPSSSSGPSKPTVKPKASKAFDLSDEDETNYEMLAKSSPHKAAPAPKDNIDSFLSDDDDDLLAPVAKKAAAKPSAVKAPVKRGPKPKQPAAAAKKAAPAPPKPAALSPAAKAYAAKQTKKKAAKDSFSDDEDDEMDIDDSPPPKPAARGRPARAAATKAQEKKKPVYIDSDDDDEMDADDNDISAVVEDEQSEDDYDESF</sequence>
<keyword evidence="10" id="KW-0460">Magnesium</keyword>
<dbReference type="GO" id="GO:0000712">
    <property type="term" value="P:resolution of meiotic recombination intermediates"/>
    <property type="evidence" value="ECO:0007669"/>
    <property type="project" value="TreeGrafter"/>
</dbReference>
<dbReference type="InterPro" id="IPR036890">
    <property type="entry name" value="HATPase_C_sf"/>
</dbReference>
<feature type="compositionally biased region" description="Acidic residues" evidence="17">
    <location>
        <begin position="1"/>
        <end position="16"/>
    </location>
</feature>
<dbReference type="SMART" id="SM00434">
    <property type="entry name" value="TOP4c"/>
    <property type="match status" value="1"/>
</dbReference>
<comment type="function">
    <text evidence="14 16">Control of topological states of DNA by transient breakage and subsequent rejoining of DNA strands. Topoisomerase II makes double-strand breaks.</text>
</comment>
<dbReference type="Proteomes" id="UP000241818">
    <property type="component" value="Unassembled WGS sequence"/>
</dbReference>
<evidence type="ECO:0000256" key="11">
    <source>
        <dbReference type="ARBA" id="ARBA00023029"/>
    </source>
</evidence>
<evidence type="ECO:0000259" key="19">
    <source>
        <dbReference type="PROSITE" id="PS52040"/>
    </source>
</evidence>
<evidence type="ECO:0000259" key="18">
    <source>
        <dbReference type="PROSITE" id="PS50880"/>
    </source>
</evidence>
<keyword evidence="11 15" id="KW-0799">Topoisomerase</keyword>
<comment type="cofactor">
    <cofactor evidence="2">
        <name>Ca(2+)</name>
        <dbReference type="ChEBI" id="CHEBI:29108"/>
    </cofactor>
</comment>
<dbReference type="FunFam" id="3.40.50.670:FF:000001">
    <property type="entry name" value="DNA topoisomerase 2"/>
    <property type="match status" value="2"/>
</dbReference>
<feature type="compositionally biased region" description="Low complexity" evidence="17">
    <location>
        <begin position="1580"/>
        <end position="1592"/>
    </location>
</feature>
<feature type="compositionally biased region" description="Acidic residues" evidence="17">
    <location>
        <begin position="1207"/>
        <end position="1219"/>
    </location>
</feature>
<dbReference type="FunFam" id="3.30.565.10:FF:000004">
    <property type="entry name" value="DNA topoisomerase 2"/>
    <property type="match status" value="1"/>
</dbReference>
<dbReference type="FunFam" id="3.30.1360.40:FF:000003">
    <property type="entry name" value="DNA topoisomerase 2"/>
    <property type="match status" value="1"/>
</dbReference>
<evidence type="ECO:0000256" key="1">
    <source>
        <dbReference type="ARBA" id="ARBA00000185"/>
    </source>
</evidence>
<evidence type="ECO:0000256" key="15">
    <source>
        <dbReference type="PROSITE-ProRule" id="PRU01384"/>
    </source>
</evidence>
<dbReference type="PROSITE" id="PS50880">
    <property type="entry name" value="TOPRIM"/>
    <property type="match status" value="1"/>
</dbReference>
<dbReference type="OrthoDB" id="276498at2759"/>
<keyword evidence="7" id="KW-0479">Metal-binding</keyword>
<feature type="compositionally biased region" description="Low complexity" evidence="17">
    <location>
        <begin position="1538"/>
        <end position="1554"/>
    </location>
</feature>
<feature type="compositionally biased region" description="Basic and acidic residues" evidence="17">
    <location>
        <begin position="1341"/>
        <end position="1351"/>
    </location>
</feature>
<dbReference type="Pfam" id="PF01751">
    <property type="entry name" value="Toprim"/>
    <property type="match status" value="1"/>
</dbReference>
<dbReference type="InterPro" id="IPR006171">
    <property type="entry name" value="TOPRIM_dom"/>
</dbReference>
<dbReference type="Gene3D" id="3.40.50.670">
    <property type="match status" value="1"/>
</dbReference>
<comment type="cofactor">
    <cofactor evidence="3">
        <name>Mg(2+)</name>
        <dbReference type="ChEBI" id="CHEBI:18420"/>
    </cofactor>
</comment>
<dbReference type="SUPFAM" id="SSF55874">
    <property type="entry name" value="ATPase domain of HSP90 chaperone/DNA topoisomerase II/histidine kinase"/>
    <property type="match status" value="1"/>
</dbReference>
<proteinExistence type="inferred from homology"/>
<feature type="domain" description="Topo IIA-type catalytic" evidence="19">
    <location>
        <begin position="820"/>
        <end position="1274"/>
    </location>
</feature>
<feature type="compositionally biased region" description="Polar residues" evidence="17">
    <location>
        <begin position="1397"/>
        <end position="1408"/>
    </location>
</feature>
<dbReference type="Gene3D" id="3.30.1490.30">
    <property type="match status" value="1"/>
</dbReference>
<dbReference type="GO" id="GO:0006265">
    <property type="term" value="P:DNA topological change"/>
    <property type="evidence" value="ECO:0007669"/>
    <property type="project" value="UniProtKB-UniRule"/>
</dbReference>
<feature type="compositionally biased region" description="Acidic residues" evidence="17">
    <location>
        <begin position="1645"/>
        <end position="1676"/>
    </location>
</feature>
<feature type="compositionally biased region" description="Low complexity" evidence="17">
    <location>
        <begin position="1622"/>
        <end position="1634"/>
    </location>
</feature>
<dbReference type="PANTHER" id="PTHR10169:SF38">
    <property type="entry name" value="DNA TOPOISOMERASE 2"/>
    <property type="match status" value="1"/>
</dbReference>
<dbReference type="Gene3D" id="1.10.268.10">
    <property type="entry name" value="Topoisomerase, domain 3"/>
    <property type="match status" value="1"/>
</dbReference>
<dbReference type="InterPro" id="IPR031660">
    <property type="entry name" value="TOPRIM_C"/>
</dbReference>
<dbReference type="GO" id="GO:0005634">
    <property type="term" value="C:nucleus"/>
    <property type="evidence" value="ECO:0007669"/>
    <property type="project" value="TreeGrafter"/>
</dbReference>
<organism evidence="20 21">
    <name type="scientific">Amorphotheca resinae ATCC 22711</name>
    <dbReference type="NCBI Taxonomy" id="857342"/>
    <lineage>
        <taxon>Eukaryota</taxon>
        <taxon>Fungi</taxon>
        <taxon>Dikarya</taxon>
        <taxon>Ascomycota</taxon>
        <taxon>Pezizomycotina</taxon>
        <taxon>Leotiomycetes</taxon>
        <taxon>Helotiales</taxon>
        <taxon>Amorphothecaceae</taxon>
        <taxon>Amorphotheca</taxon>
    </lineage>
</organism>
<dbReference type="InterPro" id="IPR050634">
    <property type="entry name" value="DNA_Topoisomerase_II"/>
</dbReference>
<dbReference type="GO" id="GO:0003918">
    <property type="term" value="F:DNA topoisomerase type II (double strand cut, ATP-hydrolyzing) activity"/>
    <property type="evidence" value="ECO:0007669"/>
    <property type="project" value="UniProtKB-UniRule"/>
</dbReference>
<comment type="subunit">
    <text evidence="16">Homodimer.</text>
</comment>
<dbReference type="Gene3D" id="3.30.565.10">
    <property type="entry name" value="Histidine kinase-like ATPase, C-terminal domain"/>
    <property type="match status" value="1"/>
</dbReference>
<feature type="active site" description="O-(5'-phospho-DNA)-tyrosine intermediate" evidence="15">
    <location>
        <position position="910"/>
    </location>
</feature>
<dbReference type="Gene3D" id="3.30.230.10">
    <property type="match status" value="1"/>
</dbReference>
<evidence type="ECO:0000256" key="4">
    <source>
        <dbReference type="ARBA" id="ARBA00011080"/>
    </source>
</evidence>
<evidence type="ECO:0000256" key="7">
    <source>
        <dbReference type="ARBA" id="ARBA00022723"/>
    </source>
</evidence>
<dbReference type="GO" id="GO:0003677">
    <property type="term" value="F:DNA binding"/>
    <property type="evidence" value="ECO:0007669"/>
    <property type="project" value="UniProtKB-UniRule"/>
</dbReference>
<evidence type="ECO:0000313" key="21">
    <source>
        <dbReference type="Proteomes" id="UP000241818"/>
    </source>
</evidence>
<dbReference type="InterPro" id="IPR001241">
    <property type="entry name" value="Topo_IIA"/>
</dbReference>
<dbReference type="SUPFAM" id="SSF56719">
    <property type="entry name" value="Type II DNA topoisomerase"/>
    <property type="match status" value="1"/>
</dbReference>
<name>A0A2T3BC18_AMORE</name>
<dbReference type="InterPro" id="IPR001154">
    <property type="entry name" value="TopoII_euk"/>
</dbReference>
<dbReference type="Pfam" id="PF02518">
    <property type="entry name" value="HATPase_c"/>
    <property type="match status" value="1"/>
</dbReference>
<dbReference type="Pfam" id="PF00204">
    <property type="entry name" value="DNA_gyraseB"/>
    <property type="match status" value="1"/>
</dbReference>
<dbReference type="InParanoid" id="A0A2T3BC18"/>
<dbReference type="SMART" id="SM00433">
    <property type="entry name" value="TOP2c"/>
    <property type="match status" value="1"/>
</dbReference>
<dbReference type="GO" id="GO:0005524">
    <property type="term" value="F:ATP binding"/>
    <property type="evidence" value="ECO:0007669"/>
    <property type="project" value="UniProtKB-UniRule"/>
</dbReference>
<reference evidence="20 21" key="1">
    <citation type="journal article" date="2018" name="New Phytol.">
        <title>Comparative genomics and transcriptomics depict ericoid mycorrhizal fungi as versatile saprotrophs and plant mutualists.</title>
        <authorList>
            <person name="Martino E."/>
            <person name="Morin E."/>
            <person name="Grelet G.A."/>
            <person name="Kuo A."/>
            <person name="Kohler A."/>
            <person name="Daghino S."/>
            <person name="Barry K.W."/>
            <person name="Cichocki N."/>
            <person name="Clum A."/>
            <person name="Dockter R.B."/>
            <person name="Hainaut M."/>
            <person name="Kuo R.C."/>
            <person name="LaButti K."/>
            <person name="Lindahl B.D."/>
            <person name="Lindquist E.A."/>
            <person name="Lipzen A."/>
            <person name="Khouja H.R."/>
            <person name="Magnuson J."/>
            <person name="Murat C."/>
            <person name="Ohm R.A."/>
            <person name="Singer S.W."/>
            <person name="Spatafora J.W."/>
            <person name="Wang M."/>
            <person name="Veneault-Fourrey C."/>
            <person name="Henrissat B."/>
            <person name="Grigoriev I.V."/>
            <person name="Martin F.M."/>
            <person name="Perotto S."/>
        </authorList>
    </citation>
    <scope>NUCLEOTIDE SEQUENCE [LARGE SCALE GENOMIC DNA]</scope>
    <source>
        <strain evidence="20 21">ATCC 22711</strain>
    </source>
</reference>
<keyword evidence="8 16" id="KW-0547">Nucleotide-binding</keyword>
<keyword evidence="13 15" id="KW-0413">Isomerase</keyword>
<evidence type="ECO:0000256" key="10">
    <source>
        <dbReference type="ARBA" id="ARBA00022842"/>
    </source>
</evidence>
<feature type="compositionally biased region" description="Acidic residues" evidence="17">
    <location>
        <begin position="70"/>
        <end position="82"/>
    </location>
</feature>
<evidence type="ECO:0000256" key="9">
    <source>
        <dbReference type="ARBA" id="ARBA00022840"/>
    </source>
</evidence>
<dbReference type="InterPro" id="IPR013506">
    <property type="entry name" value="Topo_IIA_bsu_dom2"/>
</dbReference>
<dbReference type="Gene3D" id="3.90.199.10">
    <property type="entry name" value="Topoisomerase II, domain 5"/>
    <property type="match status" value="1"/>
</dbReference>
<evidence type="ECO:0000256" key="13">
    <source>
        <dbReference type="ARBA" id="ARBA00023235"/>
    </source>
</evidence>
<evidence type="ECO:0000256" key="17">
    <source>
        <dbReference type="SAM" id="MobiDB-lite"/>
    </source>
</evidence>
<dbReference type="FunFam" id="3.30.1490.30:FF:000001">
    <property type="entry name" value="DNA topoisomerase 2"/>
    <property type="match status" value="1"/>
</dbReference>
<dbReference type="CDD" id="cd16930">
    <property type="entry name" value="HATPase_TopII-like"/>
    <property type="match status" value="1"/>
</dbReference>
<dbReference type="InterPro" id="IPR013760">
    <property type="entry name" value="Topo_IIA-like_dom_sf"/>
</dbReference>
<comment type="similarity">
    <text evidence="4 16">Belongs to the type II topoisomerase family.</text>
</comment>
<dbReference type="STRING" id="857342.A0A2T3BC18"/>
<dbReference type="EC" id="5.6.2.2" evidence="5 16"/>
<dbReference type="PROSITE" id="PS00177">
    <property type="entry name" value="TOPOISOMERASE_II"/>
    <property type="match status" value="1"/>
</dbReference>
<feature type="compositionally biased region" description="Polar residues" evidence="17">
    <location>
        <begin position="1469"/>
        <end position="1485"/>
    </location>
</feature>
<dbReference type="InterPro" id="IPR013757">
    <property type="entry name" value="Topo_IIA_A_a_sf"/>
</dbReference>
<dbReference type="EMBL" id="KZ679007">
    <property type="protein sequence ID" value="PSS25876.1"/>
    <property type="molecule type" value="Genomic_DNA"/>
</dbReference>
<protein>
    <recommendedName>
        <fullName evidence="6 16">DNA topoisomerase 2</fullName>
        <ecNumber evidence="5 16">5.6.2.2</ecNumber>
    </recommendedName>
</protein>
<evidence type="ECO:0000256" key="14">
    <source>
        <dbReference type="ARBA" id="ARBA00053943"/>
    </source>
</evidence>
<dbReference type="Gene3D" id="3.30.1360.40">
    <property type="match status" value="1"/>
</dbReference>
<feature type="compositionally biased region" description="Low complexity" evidence="17">
    <location>
        <begin position="35"/>
        <end position="60"/>
    </location>
</feature>
<feature type="domain" description="Toprim" evidence="18">
    <location>
        <begin position="568"/>
        <end position="682"/>
    </location>
</feature>
<keyword evidence="12 15" id="KW-0238">DNA-binding</keyword>
<dbReference type="InterPro" id="IPR014721">
    <property type="entry name" value="Ribsml_uS5_D2-typ_fold_subgr"/>
</dbReference>
<dbReference type="PRINTS" id="PR01158">
    <property type="entry name" value="TOPISMRASEII"/>
</dbReference>
<evidence type="ECO:0000256" key="6">
    <source>
        <dbReference type="ARBA" id="ARBA00019635"/>
    </source>
</evidence>
<comment type="catalytic activity">
    <reaction evidence="1 15 16">
        <text>ATP-dependent breakage, passage and rejoining of double-stranded DNA.</text>
        <dbReference type="EC" id="5.6.2.2"/>
    </reaction>
</comment>
<dbReference type="Pfam" id="PF00521">
    <property type="entry name" value="DNA_topoisoIV"/>
    <property type="match status" value="1"/>
</dbReference>
<dbReference type="SMART" id="SM00387">
    <property type="entry name" value="HATPase_c"/>
    <property type="match status" value="1"/>
</dbReference>
<evidence type="ECO:0000256" key="8">
    <source>
        <dbReference type="ARBA" id="ARBA00022741"/>
    </source>
</evidence>
<dbReference type="InterPro" id="IPR003594">
    <property type="entry name" value="HATPase_dom"/>
</dbReference>
<feature type="compositionally biased region" description="Low complexity" evidence="17">
    <location>
        <begin position="1326"/>
        <end position="1339"/>
    </location>
</feature>
<dbReference type="CDD" id="cd03481">
    <property type="entry name" value="TopoIIA_Trans_ScTopoIIA"/>
    <property type="match status" value="1"/>
</dbReference>
<feature type="compositionally biased region" description="Low complexity" evidence="17">
    <location>
        <begin position="1511"/>
        <end position="1523"/>
    </location>
</feature>
<feature type="compositionally biased region" description="Acidic residues" evidence="17">
    <location>
        <begin position="1604"/>
        <end position="1615"/>
    </location>
</feature>
<dbReference type="InterPro" id="IPR013758">
    <property type="entry name" value="Topo_IIA_A/C_ab"/>
</dbReference>
<dbReference type="CDD" id="cd03365">
    <property type="entry name" value="TOPRIM_TopoIIA"/>
    <property type="match status" value="1"/>
</dbReference>
<dbReference type="InterPro" id="IPR002205">
    <property type="entry name" value="Topo_IIA_dom_A"/>
</dbReference>
<dbReference type="InterPro" id="IPR020568">
    <property type="entry name" value="Ribosomal_Su5_D2-typ_SF"/>
</dbReference>
<feature type="compositionally biased region" description="Acidic residues" evidence="17">
    <location>
        <begin position="1369"/>
        <end position="1383"/>
    </location>
</feature>
<evidence type="ECO:0000256" key="16">
    <source>
        <dbReference type="RuleBase" id="RU362094"/>
    </source>
</evidence>
<feature type="region of interest" description="Disordered" evidence="17">
    <location>
        <begin position="1"/>
        <end position="136"/>
    </location>
</feature>
<evidence type="ECO:0000313" key="20">
    <source>
        <dbReference type="EMBL" id="PSS25876.1"/>
    </source>
</evidence>
<dbReference type="SUPFAM" id="SSF54211">
    <property type="entry name" value="Ribosomal protein S5 domain 2-like"/>
    <property type="match status" value="1"/>
</dbReference>
<keyword evidence="21" id="KW-1185">Reference proteome</keyword>
<dbReference type="Pfam" id="PF16898">
    <property type="entry name" value="TOPRIM_C"/>
    <property type="match status" value="1"/>
</dbReference>
<feature type="region of interest" description="Disordered" evidence="17">
    <location>
        <begin position="1296"/>
        <end position="1676"/>
    </location>
</feature>
<dbReference type="GO" id="GO:0000819">
    <property type="term" value="P:sister chromatid segregation"/>
    <property type="evidence" value="ECO:0007669"/>
    <property type="project" value="TreeGrafter"/>
</dbReference>
<feature type="compositionally biased region" description="Low complexity" evidence="17">
    <location>
        <begin position="1564"/>
        <end position="1573"/>
    </location>
</feature>
<evidence type="ECO:0000256" key="12">
    <source>
        <dbReference type="ARBA" id="ARBA00023125"/>
    </source>
</evidence>
<accession>A0A2T3BC18</accession>
<evidence type="ECO:0000256" key="5">
    <source>
        <dbReference type="ARBA" id="ARBA00012895"/>
    </source>
</evidence>
<dbReference type="GeneID" id="36570455"/>
<gene>
    <name evidence="20" type="ORF">M430DRAFT_134744</name>
</gene>
<dbReference type="InterPro" id="IPR013759">
    <property type="entry name" value="Topo_IIA_B_C"/>
</dbReference>
<dbReference type="RefSeq" id="XP_024724475.1">
    <property type="nucleotide sequence ID" value="XM_024862374.1"/>
</dbReference>
<dbReference type="CDD" id="cd00187">
    <property type="entry name" value="TOP4c"/>
    <property type="match status" value="1"/>
</dbReference>
<dbReference type="InterPro" id="IPR034157">
    <property type="entry name" value="TOPRIM_TopoII"/>
</dbReference>
<dbReference type="PANTHER" id="PTHR10169">
    <property type="entry name" value="DNA TOPOISOMERASE/GYRASE"/>
    <property type="match status" value="1"/>
</dbReference>
<dbReference type="FunCoup" id="A0A2T3BC18">
    <property type="interactions" value="1147"/>
</dbReference>